<feature type="chain" id="PRO_5046571715" evidence="6">
    <location>
        <begin position="21"/>
        <end position="127"/>
    </location>
</feature>
<dbReference type="PANTHER" id="PTHR16983">
    <property type="entry name" value="UPAR/LY6 DOMAIN-CONTAINING PROTEIN"/>
    <property type="match status" value="1"/>
</dbReference>
<protein>
    <submittedName>
        <fullName evidence="10">Secreted Ly-6/uPAR domain-containing protein 2</fullName>
    </submittedName>
</protein>
<organism evidence="9 10">
    <name type="scientific">Echinops telfairi</name>
    <name type="common">Lesser hedgehog tenrec</name>
    <dbReference type="NCBI Taxonomy" id="9371"/>
    <lineage>
        <taxon>Eukaryota</taxon>
        <taxon>Metazoa</taxon>
        <taxon>Chordata</taxon>
        <taxon>Craniata</taxon>
        <taxon>Vertebrata</taxon>
        <taxon>Euteleostomi</taxon>
        <taxon>Mammalia</taxon>
        <taxon>Eutheria</taxon>
        <taxon>Afrotheria</taxon>
        <taxon>Tenrecidae</taxon>
        <taxon>Tenrecinae</taxon>
        <taxon>Echinops</taxon>
    </lineage>
</organism>
<evidence type="ECO:0000256" key="1">
    <source>
        <dbReference type="ARBA" id="ARBA00004236"/>
    </source>
</evidence>
<evidence type="ECO:0000313" key="9">
    <source>
        <dbReference type="Proteomes" id="UP000694863"/>
    </source>
</evidence>
<dbReference type="Pfam" id="PF00087">
    <property type="entry name" value="Toxin_TOLIP"/>
    <property type="match status" value="1"/>
</dbReference>
<evidence type="ECO:0000259" key="7">
    <source>
        <dbReference type="Pfam" id="PF00021"/>
    </source>
</evidence>
<evidence type="ECO:0000256" key="6">
    <source>
        <dbReference type="SAM" id="SignalP"/>
    </source>
</evidence>
<keyword evidence="4" id="KW-0472">Membrane</keyword>
<dbReference type="Pfam" id="PF00021">
    <property type="entry name" value="UPAR_LY6"/>
    <property type="match status" value="1"/>
</dbReference>
<name>A0ABM1VIU2_ECHTE</name>
<comment type="subcellular location">
    <subcellularLocation>
        <location evidence="1">Cell membrane</location>
    </subcellularLocation>
</comment>
<keyword evidence="2" id="KW-1003">Cell membrane</keyword>
<evidence type="ECO:0000256" key="4">
    <source>
        <dbReference type="ARBA" id="ARBA00023136"/>
    </source>
</evidence>
<evidence type="ECO:0000256" key="2">
    <source>
        <dbReference type="ARBA" id="ARBA00022475"/>
    </source>
</evidence>
<evidence type="ECO:0000256" key="3">
    <source>
        <dbReference type="ARBA" id="ARBA00022729"/>
    </source>
</evidence>
<dbReference type="GeneID" id="101638330"/>
<dbReference type="Gene3D" id="2.10.60.10">
    <property type="entry name" value="CD59"/>
    <property type="match status" value="2"/>
</dbReference>
<keyword evidence="3 6" id="KW-0732">Signal</keyword>
<sequence>MTSLVGVTLLALLALPLAQALDCHVCAYNGENCFNPMHCPSMVSYCMTTRTSHGLQCYQCRGFGGCMRKSSCHSRSTHCVSVGTRPLNSPVDLPLVSKFCSIGCPDIHTLRPRASLSCCQASLCNMD</sequence>
<dbReference type="SUPFAM" id="SSF57302">
    <property type="entry name" value="Snake toxin-like"/>
    <property type="match status" value="2"/>
</dbReference>
<dbReference type="InterPro" id="IPR035076">
    <property type="entry name" value="Toxin/TOLIP"/>
</dbReference>
<feature type="domain" description="UPAR/Ly6" evidence="7">
    <location>
        <begin position="19"/>
        <end position="52"/>
    </location>
</feature>
<dbReference type="RefSeq" id="XP_030740500.1">
    <property type="nucleotide sequence ID" value="XM_030884640.2"/>
</dbReference>
<keyword evidence="9" id="KW-1185">Reference proteome</keyword>
<dbReference type="PANTHER" id="PTHR16983:SF14">
    <property type="entry name" value="SECRETED LY-6_UPAR DOMAIN-CONTAINING PROTEIN 2"/>
    <property type="match status" value="1"/>
</dbReference>
<dbReference type="PROSITE" id="PS00983">
    <property type="entry name" value="LY6_UPAR"/>
    <property type="match status" value="1"/>
</dbReference>
<evidence type="ECO:0000259" key="8">
    <source>
        <dbReference type="Pfam" id="PF00087"/>
    </source>
</evidence>
<dbReference type="InterPro" id="IPR018363">
    <property type="entry name" value="CD59_antigen_CS"/>
</dbReference>
<gene>
    <name evidence="10" type="primary">LOC101638330</name>
</gene>
<dbReference type="InterPro" id="IPR045860">
    <property type="entry name" value="Snake_toxin-like_sf"/>
</dbReference>
<keyword evidence="5" id="KW-0325">Glycoprotein</keyword>
<feature type="signal peptide" evidence="6">
    <location>
        <begin position="1"/>
        <end position="20"/>
    </location>
</feature>
<evidence type="ECO:0000256" key="5">
    <source>
        <dbReference type="ARBA" id="ARBA00023180"/>
    </source>
</evidence>
<evidence type="ECO:0000313" key="10">
    <source>
        <dbReference type="RefSeq" id="XP_030740500.1"/>
    </source>
</evidence>
<dbReference type="Proteomes" id="UP000694863">
    <property type="component" value="Unplaced"/>
</dbReference>
<proteinExistence type="predicted"/>
<feature type="domain" description="Snake toxin/toxin-like" evidence="8">
    <location>
        <begin position="55"/>
        <end position="125"/>
    </location>
</feature>
<dbReference type="InterPro" id="IPR016054">
    <property type="entry name" value="LY6_UPA_recep-like"/>
</dbReference>
<accession>A0ABM1VIU2</accession>
<reference evidence="10" key="1">
    <citation type="submission" date="2025-08" db="UniProtKB">
        <authorList>
            <consortium name="RefSeq"/>
        </authorList>
    </citation>
    <scope>IDENTIFICATION</scope>
</reference>
<dbReference type="InterPro" id="IPR051110">
    <property type="entry name" value="Ly-6/neurotoxin-like_GPI-ap"/>
</dbReference>